<dbReference type="EMBL" id="JBANEI010000006">
    <property type="protein sequence ID" value="MEI2682156.1"/>
    <property type="molecule type" value="Genomic_DNA"/>
</dbReference>
<gene>
    <name evidence="2" type="ORF">V8N49_10855</name>
</gene>
<keyword evidence="3" id="KW-1185">Reference proteome</keyword>
<feature type="transmembrane region" description="Helical" evidence="1">
    <location>
        <begin position="260"/>
        <end position="278"/>
    </location>
</feature>
<reference evidence="2 3" key="1">
    <citation type="submission" date="2024-02" db="EMBL/GenBank/DDBJ databases">
        <title>First report Erwinia aphidicola in onion in Chile.</title>
        <authorList>
            <person name="Valenzuela M."/>
            <person name="Pena M."/>
            <person name="Dutta B."/>
        </authorList>
    </citation>
    <scope>NUCLEOTIDE SEQUENCE [LARGE SCALE GENOMIC DNA]</scope>
    <source>
        <strain evidence="2 3">QCJ3A</strain>
    </source>
</reference>
<feature type="transmembrane region" description="Helical" evidence="1">
    <location>
        <begin position="340"/>
        <end position="358"/>
    </location>
</feature>
<keyword evidence="1" id="KW-0812">Transmembrane</keyword>
<keyword evidence="1" id="KW-0472">Membrane</keyword>
<feature type="transmembrane region" description="Helical" evidence="1">
    <location>
        <begin position="201"/>
        <end position="219"/>
    </location>
</feature>
<organism evidence="2 3">
    <name type="scientific">Erwinia aphidicola</name>
    <dbReference type="NCBI Taxonomy" id="68334"/>
    <lineage>
        <taxon>Bacteria</taxon>
        <taxon>Pseudomonadati</taxon>
        <taxon>Pseudomonadota</taxon>
        <taxon>Gammaproteobacteria</taxon>
        <taxon>Enterobacterales</taxon>
        <taxon>Erwiniaceae</taxon>
        <taxon>Erwinia</taxon>
    </lineage>
</organism>
<evidence type="ECO:0000313" key="3">
    <source>
        <dbReference type="Proteomes" id="UP001306592"/>
    </source>
</evidence>
<name>A0ABU8DF69_ERWAP</name>
<evidence type="ECO:0000313" key="2">
    <source>
        <dbReference type="EMBL" id="MEI2682156.1"/>
    </source>
</evidence>
<feature type="transmembrane region" description="Helical" evidence="1">
    <location>
        <begin position="314"/>
        <end position="333"/>
    </location>
</feature>
<feature type="transmembrane region" description="Helical" evidence="1">
    <location>
        <begin position="125"/>
        <end position="142"/>
    </location>
</feature>
<evidence type="ECO:0000256" key="1">
    <source>
        <dbReference type="SAM" id="Phobius"/>
    </source>
</evidence>
<proteinExistence type="predicted"/>
<keyword evidence="1" id="KW-1133">Transmembrane helix</keyword>
<dbReference type="Pfam" id="PF14264">
    <property type="entry name" value="Glucos_trans_II"/>
    <property type="match status" value="1"/>
</dbReference>
<sequence>MINDKDKKNLVVYCLLSLLFIYPLIQAGIYYRDDLDRSITGQYGWKSLGRPVADLLMRLLSASGKDNLDLFPYTMIVSCLFLSLAAILLKKSLENKKIQHATFIACLIIFNPFMLQNIAYRYDSLGMALAFLLAVISYTYRSETASNKNRLIRIAAGILSLSIYQPCANIFIGLLAIDLAIYCTLNEKKPREKLHYFIKKITDFLAFYILYILFVAKFWKHTNQRAETVPIDISGLQIISHTFKELLAMVLSFFHGPVAMYFIIPSAIAFTITIYRICKNNKDIILNLALLALSFITLIVSLLGPNIILMSPPVFPRTLVSFSCYLVILAIMLGNLKGKIIYISIIPVITVFSFSAQLSNALKTQRDHENMVFNMITRDLLNTNKVDKITVIGQVNISERTKILLKNKPTINYFISPASGFTADFQLLSKGFAQTTYGYDDKKNTDILQAINIKNKTKPWISNQEYKIYISGNNAVVQLGTP</sequence>
<feature type="transmembrane region" description="Helical" evidence="1">
    <location>
        <begin position="12"/>
        <end position="31"/>
    </location>
</feature>
<dbReference type="RefSeq" id="WP_336203097.1">
    <property type="nucleotide sequence ID" value="NZ_JBANEI010000006.1"/>
</dbReference>
<feature type="transmembrane region" description="Helical" evidence="1">
    <location>
        <begin position="70"/>
        <end position="89"/>
    </location>
</feature>
<comment type="caution">
    <text evidence="2">The sequence shown here is derived from an EMBL/GenBank/DDBJ whole genome shotgun (WGS) entry which is preliminary data.</text>
</comment>
<feature type="transmembrane region" description="Helical" evidence="1">
    <location>
        <begin position="285"/>
        <end position="308"/>
    </location>
</feature>
<accession>A0ABU8DF69</accession>
<feature type="transmembrane region" description="Helical" evidence="1">
    <location>
        <begin position="154"/>
        <end position="181"/>
    </location>
</feature>
<dbReference type="Proteomes" id="UP001306592">
    <property type="component" value="Unassembled WGS sequence"/>
</dbReference>
<feature type="transmembrane region" description="Helical" evidence="1">
    <location>
        <begin position="101"/>
        <end position="119"/>
    </location>
</feature>
<dbReference type="InterPro" id="IPR025686">
    <property type="entry name" value="Glucos_trans_II"/>
</dbReference>
<protein>
    <submittedName>
        <fullName evidence="2">Glucosyltransferase domain-containing protein</fullName>
    </submittedName>
</protein>